<keyword evidence="1" id="KW-0812">Transmembrane</keyword>
<evidence type="ECO:0000313" key="3">
    <source>
        <dbReference type="Proteomes" id="UP000264330"/>
    </source>
</evidence>
<evidence type="ECO:0000256" key="1">
    <source>
        <dbReference type="SAM" id="Phobius"/>
    </source>
</evidence>
<dbReference type="AlphaFoldDB" id="A0A3D5J3Y8"/>
<evidence type="ECO:0000313" key="2">
    <source>
        <dbReference type="EMBL" id="HCV82408.1"/>
    </source>
</evidence>
<keyword evidence="1" id="KW-0472">Membrane</keyword>
<accession>A0A3D5J3Y8</accession>
<feature type="transmembrane region" description="Helical" evidence="1">
    <location>
        <begin position="7"/>
        <end position="29"/>
    </location>
</feature>
<organism evidence="2 3">
    <name type="scientific">Zunongwangia profunda</name>
    <dbReference type="NCBI Taxonomy" id="398743"/>
    <lineage>
        <taxon>Bacteria</taxon>
        <taxon>Pseudomonadati</taxon>
        <taxon>Bacteroidota</taxon>
        <taxon>Flavobacteriia</taxon>
        <taxon>Flavobacteriales</taxon>
        <taxon>Flavobacteriaceae</taxon>
        <taxon>Zunongwangia</taxon>
    </lineage>
</organism>
<comment type="caution">
    <text evidence="2">The sequence shown here is derived from an EMBL/GenBank/DDBJ whole genome shotgun (WGS) entry which is preliminary data.</text>
</comment>
<feature type="transmembrane region" description="Helical" evidence="1">
    <location>
        <begin position="35"/>
        <end position="56"/>
    </location>
</feature>
<keyword evidence="1" id="KW-1133">Transmembrane helix</keyword>
<dbReference type="EMBL" id="DPMF01000351">
    <property type="protein sequence ID" value="HCV82408.1"/>
    <property type="molecule type" value="Genomic_DNA"/>
</dbReference>
<dbReference type="Proteomes" id="UP000264330">
    <property type="component" value="Unassembled WGS sequence"/>
</dbReference>
<proteinExistence type="predicted"/>
<gene>
    <name evidence="2" type="ORF">DGQ38_15305</name>
</gene>
<name>A0A3D5J3Y8_9FLAO</name>
<reference evidence="2 3" key="1">
    <citation type="journal article" date="2018" name="Nat. Biotechnol.">
        <title>A standardized bacterial taxonomy based on genome phylogeny substantially revises the tree of life.</title>
        <authorList>
            <person name="Parks D.H."/>
            <person name="Chuvochina M."/>
            <person name="Waite D.W."/>
            <person name="Rinke C."/>
            <person name="Skarshewski A."/>
            <person name="Chaumeil P.A."/>
            <person name="Hugenholtz P."/>
        </authorList>
    </citation>
    <scope>NUCLEOTIDE SEQUENCE [LARGE SCALE GENOMIC DNA]</scope>
    <source>
        <strain evidence="2">UBA9359</strain>
    </source>
</reference>
<dbReference type="RefSeq" id="WP_013070862.1">
    <property type="nucleotide sequence ID" value="NZ_CAXBAR010000028.1"/>
</dbReference>
<sequence>MKLFLRSLIGFVLALLAILPFIFLGLSLYDAFPNIYGILALGIISVLSLWMAYGIFNLIRKKGLLKILSYPFSSPDLDNLKKNKDE</sequence>
<protein>
    <submittedName>
        <fullName evidence="2">Uncharacterized protein</fullName>
    </submittedName>
</protein>